<evidence type="ECO:0000313" key="3">
    <source>
        <dbReference type="EMBL" id="CBJ32828.1"/>
    </source>
</evidence>
<keyword evidence="2" id="KW-0732">Signal</keyword>
<reference evidence="3 4" key="1">
    <citation type="journal article" date="2010" name="Nature">
        <title>The Ectocarpus genome and the independent evolution of multicellularity in brown algae.</title>
        <authorList>
            <person name="Cock J.M."/>
            <person name="Sterck L."/>
            <person name="Rouze P."/>
            <person name="Scornet D."/>
            <person name="Allen A.E."/>
            <person name="Amoutzias G."/>
            <person name="Anthouard V."/>
            <person name="Artiguenave F."/>
            <person name="Aury J.M."/>
            <person name="Badger J.H."/>
            <person name="Beszteri B."/>
            <person name="Billiau K."/>
            <person name="Bonnet E."/>
            <person name="Bothwell J.H."/>
            <person name="Bowler C."/>
            <person name="Boyen C."/>
            <person name="Brownlee C."/>
            <person name="Carrano C.J."/>
            <person name="Charrier B."/>
            <person name="Cho G.Y."/>
            <person name="Coelho S.M."/>
            <person name="Collen J."/>
            <person name="Corre E."/>
            <person name="Da Silva C."/>
            <person name="Delage L."/>
            <person name="Delaroque N."/>
            <person name="Dittami S.M."/>
            <person name="Doulbeau S."/>
            <person name="Elias M."/>
            <person name="Farnham G."/>
            <person name="Gachon C.M."/>
            <person name="Gschloessl B."/>
            <person name="Heesch S."/>
            <person name="Jabbari K."/>
            <person name="Jubin C."/>
            <person name="Kawai H."/>
            <person name="Kimura K."/>
            <person name="Kloareg B."/>
            <person name="Kupper F.C."/>
            <person name="Lang D."/>
            <person name="Le Bail A."/>
            <person name="Leblanc C."/>
            <person name="Lerouge P."/>
            <person name="Lohr M."/>
            <person name="Lopez P.J."/>
            <person name="Martens C."/>
            <person name="Maumus F."/>
            <person name="Michel G."/>
            <person name="Miranda-Saavedra D."/>
            <person name="Morales J."/>
            <person name="Moreau H."/>
            <person name="Motomura T."/>
            <person name="Nagasato C."/>
            <person name="Napoli C.A."/>
            <person name="Nelson D.R."/>
            <person name="Nyvall-Collen P."/>
            <person name="Peters A.F."/>
            <person name="Pommier C."/>
            <person name="Potin P."/>
            <person name="Poulain J."/>
            <person name="Quesneville H."/>
            <person name="Read B."/>
            <person name="Rensing S.A."/>
            <person name="Ritter A."/>
            <person name="Rousvoal S."/>
            <person name="Samanta M."/>
            <person name="Samson G."/>
            <person name="Schroeder D.C."/>
            <person name="Segurens B."/>
            <person name="Strittmatter M."/>
            <person name="Tonon T."/>
            <person name="Tregear J.W."/>
            <person name="Valentin K."/>
            <person name="von Dassow P."/>
            <person name="Yamagishi T."/>
            <person name="Van de Peer Y."/>
            <person name="Wincker P."/>
        </authorList>
    </citation>
    <scope>NUCLEOTIDE SEQUENCE [LARGE SCALE GENOMIC DNA]</scope>
    <source>
        <strain evidence="4">Ec32 / CCAP1310/4</strain>
    </source>
</reference>
<accession>D7FZM1</accession>
<evidence type="ECO:0000256" key="1">
    <source>
        <dbReference type="SAM" id="MobiDB-lite"/>
    </source>
</evidence>
<dbReference type="AlphaFoldDB" id="D7FZM1"/>
<dbReference type="EMBL" id="FN649760">
    <property type="protein sequence ID" value="CBJ32828.1"/>
    <property type="molecule type" value="Genomic_DNA"/>
</dbReference>
<feature type="compositionally biased region" description="Polar residues" evidence="1">
    <location>
        <begin position="266"/>
        <end position="281"/>
    </location>
</feature>
<feature type="signal peptide" evidence="2">
    <location>
        <begin position="1"/>
        <end position="33"/>
    </location>
</feature>
<dbReference type="InParanoid" id="D7FZM1"/>
<evidence type="ECO:0000256" key="2">
    <source>
        <dbReference type="SAM" id="SignalP"/>
    </source>
</evidence>
<feature type="compositionally biased region" description="Low complexity" evidence="1">
    <location>
        <begin position="199"/>
        <end position="258"/>
    </location>
</feature>
<feature type="region of interest" description="Disordered" evidence="1">
    <location>
        <begin position="57"/>
        <end position="289"/>
    </location>
</feature>
<protein>
    <submittedName>
        <fullName evidence="3">Uncharacterized protein</fullName>
    </submittedName>
</protein>
<feature type="compositionally biased region" description="Low complexity" evidence="1">
    <location>
        <begin position="87"/>
        <end position="105"/>
    </location>
</feature>
<gene>
    <name evidence="3" type="ORF">Esi_0378_0017</name>
</gene>
<dbReference type="Proteomes" id="UP000002630">
    <property type="component" value="Unassembled WGS sequence"/>
</dbReference>
<sequence>MSCRGQKRKAGGEARRRTAGFAFVLLVAHLAAARHHTASASATTAIGGENGVGVFGGSSRKGGVLSRSLQEETPSPSPGADDEETPVETPTPVAETDGGETPSPEGEGGETVETAAPVPQEASVEETPTPVPEEEGASDAPTDGASETPAPVAGEEGTPETPTPVVEGGSETPAPVAGDEGTPETPTPVAEGGSETAAPVAGEEGTPETPTPVVEEGTETPTPVVEEGTPETPTPAEEGTETPTPVVEEGTETPTPVVDEGPSAAPTGTATPLETSTSPTAGASDPVAPSTCSNGIPGVSDGDVCCLEACGQCGGEGCGAIAGTNGASDCCPDTIKEESGGVFCGEAPCVMAGFTPSPLNPAFDGTAAPVAPSTCSNGIAGYQDGAICCLEICGRCGGDGCGTIPGTGGSDNCCPSTILAAGVVCGEAPCIIEGYTPAPAVVGGGTTAPYGTSTCSNGILGYQDGPACCAANCGQCGGGGCGSVPGTAGASACCSSDVELAGNLCSATGVSPCVIDNYTPAPVVPDYGSAAPVVPSNCSNGLPGYQNNDICCLESGLVRQTFFFFWS</sequence>
<feature type="chain" id="PRO_5003096072" evidence="2">
    <location>
        <begin position="34"/>
        <end position="567"/>
    </location>
</feature>
<keyword evidence="4" id="KW-1185">Reference proteome</keyword>
<name>D7FZM1_ECTSI</name>
<organism evidence="3 4">
    <name type="scientific">Ectocarpus siliculosus</name>
    <name type="common">Brown alga</name>
    <name type="synonym">Conferva siliculosa</name>
    <dbReference type="NCBI Taxonomy" id="2880"/>
    <lineage>
        <taxon>Eukaryota</taxon>
        <taxon>Sar</taxon>
        <taxon>Stramenopiles</taxon>
        <taxon>Ochrophyta</taxon>
        <taxon>PX clade</taxon>
        <taxon>Phaeophyceae</taxon>
        <taxon>Ectocarpales</taxon>
        <taxon>Ectocarpaceae</taxon>
        <taxon>Ectocarpus</taxon>
    </lineage>
</organism>
<proteinExistence type="predicted"/>
<evidence type="ECO:0000313" key="4">
    <source>
        <dbReference type="Proteomes" id="UP000002630"/>
    </source>
</evidence>
<dbReference type="OrthoDB" id="10574387at2759"/>